<dbReference type="InterPro" id="IPR051681">
    <property type="entry name" value="Ser/Thr_Kinases-Pseudokinases"/>
</dbReference>
<dbReference type="GO" id="GO:0004713">
    <property type="term" value="F:protein tyrosine kinase activity"/>
    <property type="evidence" value="ECO:0007669"/>
    <property type="project" value="InterPro"/>
</dbReference>
<dbReference type="PANTHER" id="PTHR44329:SF214">
    <property type="entry name" value="PROTEIN KINASE DOMAIN-CONTAINING PROTEIN"/>
    <property type="match status" value="1"/>
</dbReference>
<dbReference type="InterPro" id="IPR020635">
    <property type="entry name" value="Tyr_kinase_cat_dom"/>
</dbReference>
<organism evidence="2 3">
    <name type="scientific">Phytophthora pseudosyringae</name>
    <dbReference type="NCBI Taxonomy" id="221518"/>
    <lineage>
        <taxon>Eukaryota</taxon>
        <taxon>Sar</taxon>
        <taxon>Stramenopiles</taxon>
        <taxon>Oomycota</taxon>
        <taxon>Peronosporomycetes</taxon>
        <taxon>Peronosporales</taxon>
        <taxon>Peronosporaceae</taxon>
        <taxon>Phytophthora</taxon>
    </lineage>
</organism>
<dbReference type="PANTHER" id="PTHR44329">
    <property type="entry name" value="SERINE/THREONINE-PROTEIN KINASE TNNI3K-RELATED"/>
    <property type="match status" value="1"/>
</dbReference>
<dbReference type="Proteomes" id="UP000694044">
    <property type="component" value="Unassembled WGS sequence"/>
</dbReference>
<reference evidence="2" key="1">
    <citation type="submission" date="2021-02" db="EMBL/GenBank/DDBJ databases">
        <authorList>
            <person name="Palmer J.M."/>
        </authorList>
    </citation>
    <scope>NUCLEOTIDE SEQUENCE</scope>
    <source>
        <strain evidence="2">SCRP734</strain>
    </source>
</reference>
<evidence type="ECO:0000259" key="1">
    <source>
        <dbReference type="PROSITE" id="PS50011"/>
    </source>
</evidence>
<sequence>MKREQLIEQQAKEEFEALQELVKTSFQTLRRDIKYGQKQSQEERQFLIETLNDVAKAKAVKSIPSLSALYISRADISFESSWFAHNETRSLHLGTLSSGAKIAIKVVNAAENNSVKGDWFENEVNRWYPLRHPNVLPMYDACHITAPRLLVLDHAEKGNFSEFLAKNRHFLWKLFLDAARGLAYLHDRKTPIVRANLKCSNLLVMADGTGVVSDFKFAFARAHSNMSGQVQASLIRWGAPECLHLGPAANARVESDVWDVRL</sequence>
<accession>A0A8T1VVK6</accession>
<dbReference type="GO" id="GO:0005524">
    <property type="term" value="F:ATP binding"/>
    <property type="evidence" value="ECO:0007669"/>
    <property type="project" value="InterPro"/>
</dbReference>
<dbReference type="InterPro" id="IPR000719">
    <property type="entry name" value="Prot_kinase_dom"/>
</dbReference>
<dbReference type="GO" id="GO:0004674">
    <property type="term" value="F:protein serine/threonine kinase activity"/>
    <property type="evidence" value="ECO:0007669"/>
    <property type="project" value="TreeGrafter"/>
</dbReference>
<protein>
    <recommendedName>
        <fullName evidence="1">Protein kinase domain-containing protein</fullName>
    </recommendedName>
</protein>
<dbReference type="PROSITE" id="PS50011">
    <property type="entry name" value="PROTEIN_KINASE_DOM"/>
    <property type="match status" value="1"/>
</dbReference>
<evidence type="ECO:0000313" key="3">
    <source>
        <dbReference type="Proteomes" id="UP000694044"/>
    </source>
</evidence>
<name>A0A8T1VVK6_9STRA</name>
<dbReference type="Pfam" id="PF07714">
    <property type="entry name" value="PK_Tyr_Ser-Thr"/>
    <property type="match status" value="1"/>
</dbReference>
<keyword evidence="3" id="KW-1185">Reference proteome</keyword>
<proteinExistence type="predicted"/>
<dbReference type="EMBL" id="JAGDFM010000133">
    <property type="protein sequence ID" value="KAG7384966.1"/>
    <property type="molecule type" value="Genomic_DNA"/>
</dbReference>
<dbReference type="OrthoDB" id="125603at2759"/>
<dbReference type="InterPro" id="IPR001245">
    <property type="entry name" value="Ser-Thr/Tyr_kinase_cat_dom"/>
</dbReference>
<gene>
    <name evidence="2" type="ORF">PHYPSEUDO_002048</name>
</gene>
<feature type="domain" description="Protein kinase" evidence="1">
    <location>
        <begin position="15"/>
        <end position="262"/>
    </location>
</feature>
<comment type="caution">
    <text evidence="2">The sequence shown here is derived from an EMBL/GenBank/DDBJ whole genome shotgun (WGS) entry which is preliminary data.</text>
</comment>
<dbReference type="SMART" id="SM00219">
    <property type="entry name" value="TyrKc"/>
    <property type="match status" value="1"/>
</dbReference>
<dbReference type="AlphaFoldDB" id="A0A8T1VVK6"/>
<evidence type="ECO:0000313" key="2">
    <source>
        <dbReference type="EMBL" id="KAG7384966.1"/>
    </source>
</evidence>